<dbReference type="AlphaFoldDB" id="A0A1Y1LIJ4"/>
<dbReference type="EMBL" id="GEZM01057668">
    <property type="protein sequence ID" value="JAV72170.1"/>
    <property type="molecule type" value="Transcribed_RNA"/>
</dbReference>
<dbReference type="InterPro" id="IPR002018">
    <property type="entry name" value="CarbesteraseB"/>
</dbReference>
<feature type="signal peptide" evidence="6">
    <location>
        <begin position="1"/>
        <end position="19"/>
    </location>
</feature>
<keyword evidence="4" id="KW-1015">Disulfide bond</keyword>
<evidence type="ECO:0000313" key="8">
    <source>
        <dbReference type="EMBL" id="JAV72170.1"/>
    </source>
</evidence>
<dbReference type="GO" id="GO:0052689">
    <property type="term" value="F:carboxylic ester hydrolase activity"/>
    <property type="evidence" value="ECO:0007669"/>
    <property type="project" value="UniProtKB-KW"/>
</dbReference>
<feature type="domain" description="Carboxylesterase type B" evidence="7">
    <location>
        <begin position="25"/>
        <end position="538"/>
    </location>
</feature>
<dbReference type="PROSITE" id="PS00122">
    <property type="entry name" value="CARBOXYLESTERASE_B_1"/>
    <property type="match status" value="1"/>
</dbReference>
<keyword evidence="5" id="KW-0325">Glycoprotein</keyword>
<dbReference type="InterPro" id="IPR019826">
    <property type="entry name" value="Carboxylesterase_B_AS"/>
</dbReference>
<evidence type="ECO:0000256" key="3">
    <source>
        <dbReference type="ARBA" id="ARBA00022801"/>
    </source>
</evidence>
<dbReference type="Gene3D" id="3.40.50.1820">
    <property type="entry name" value="alpha/beta hydrolase"/>
    <property type="match status" value="1"/>
</dbReference>
<evidence type="ECO:0000256" key="5">
    <source>
        <dbReference type="ARBA" id="ARBA00023180"/>
    </source>
</evidence>
<sequence>MNCHFYVILVLLMLGLCYSATPEVIRSTEYGLIRGELKTSEIDQNVQYYSFMSVPYASPPIGHLRFQEPIKHEAWQGVRNATKLPDRCAQPDQYFLTLAVLGSEDCLYLEISEPLTSRNGSKELLPVLLWIHGGTFVFGAPHVSGPDYFMEKPVVYINVQYRLNIFGFLSTTDECATGNFGLKDQLLALHWIQRNVKNFGGDPNRVTISGASAGAASVILHCLSPKSQGLFHRAISLSGTPLNRWALQRNPLEKMRRLAKGLGIDSDNTSIIVEELRRVDYRVLVKTVYNKSIMGDFIPYDAHPFAPSVEAEGPTAFITERAFKLLDEGKFAKVPHIIGHTTEEGSFAYDYIHSGTTNLHLYETSPEILIPSSMNIPRDSACSKKTLDEVKTFYFHNKTVTDPFSWTKYMSQDLFTRGIAKTAQLLAKKADVYYYILSYNGSRPMSYHGGVGHYEDILYLFYVRNRWTNVRTPLDDLIRKRLVTIWTNFVTTGNPTPYSDPLLQNVTWPKFDEEESFLDINKDLTIGQAPERADRDFWKELFRKCGSEPYHTY</sequence>
<dbReference type="EC" id="3.1.1.-" evidence="6"/>
<keyword evidence="6" id="KW-0732">Signal</keyword>
<dbReference type="InterPro" id="IPR029058">
    <property type="entry name" value="AB_hydrolase_fold"/>
</dbReference>
<reference evidence="8" key="1">
    <citation type="journal article" date="2016" name="Sci. Rep.">
        <title>Molecular characterization of firefly nuptial gifts: a multi-omics approach sheds light on postcopulatory sexual selection.</title>
        <authorList>
            <person name="Al-Wathiqui N."/>
            <person name="Fallon T.R."/>
            <person name="South A."/>
            <person name="Weng J.K."/>
            <person name="Lewis S.M."/>
        </authorList>
    </citation>
    <scope>NUCLEOTIDE SEQUENCE</scope>
</reference>
<evidence type="ECO:0000256" key="6">
    <source>
        <dbReference type="RuleBase" id="RU361235"/>
    </source>
</evidence>
<organism evidence="8">
    <name type="scientific">Photinus pyralis</name>
    <name type="common">Common eastern firefly</name>
    <name type="synonym">Lampyris pyralis</name>
    <dbReference type="NCBI Taxonomy" id="7054"/>
    <lineage>
        <taxon>Eukaryota</taxon>
        <taxon>Metazoa</taxon>
        <taxon>Ecdysozoa</taxon>
        <taxon>Arthropoda</taxon>
        <taxon>Hexapoda</taxon>
        <taxon>Insecta</taxon>
        <taxon>Pterygota</taxon>
        <taxon>Neoptera</taxon>
        <taxon>Endopterygota</taxon>
        <taxon>Coleoptera</taxon>
        <taxon>Polyphaga</taxon>
        <taxon>Elateriformia</taxon>
        <taxon>Elateroidea</taxon>
        <taxon>Lampyridae</taxon>
        <taxon>Lampyrinae</taxon>
        <taxon>Photinus</taxon>
    </lineage>
</organism>
<feature type="chain" id="PRO_5011828683" description="Carboxylic ester hydrolase" evidence="6">
    <location>
        <begin position="20"/>
        <end position="553"/>
    </location>
</feature>
<dbReference type="Pfam" id="PF00135">
    <property type="entry name" value="COesterase"/>
    <property type="match status" value="1"/>
</dbReference>
<name>A0A1Y1LIJ4_PHOPY</name>
<dbReference type="PANTHER" id="PTHR43142:SF1">
    <property type="entry name" value="CARBOXYLIC ESTER HYDROLASE"/>
    <property type="match status" value="1"/>
</dbReference>
<keyword evidence="2" id="KW-0719">Serine esterase</keyword>
<evidence type="ECO:0000256" key="2">
    <source>
        <dbReference type="ARBA" id="ARBA00022487"/>
    </source>
</evidence>
<dbReference type="PANTHER" id="PTHR43142">
    <property type="entry name" value="CARBOXYLIC ESTER HYDROLASE"/>
    <property type="match status" value="1"/>
</dbReference>
<protein>
    <recommendedName>
        <fullName evidence="6">Carboxylic ester hydrolase</fullName>
        <ecNumber evidence="6">3.1.1.-</ecNumber>
    </recommendedName>
</protein>
<evidence type="ECO:0000259" key="7">
    <source>
        <dbReference type="Pfam" id="PF00135"/>
    </source>
</evidence>
<accession>A0A1Y1LIJ4</accession>
<evidence type="ECO:0000256" key="4">
    <source>
        <dbReference type="ARBA" id="ARBA00023157"/>
    </source>
</evidence>
<proteinExistence type="inferred from homology"/>
<dbReference type="SUPFAM" id="SSF53474">
    <property type="entry name" value="alpha/beta-Hydrolases"/>
    <property type="match status" value="1"/>
</dbReference>
<evidence type="ECO:0000256" key="1">
    <source>
        <dbReference type="ARBA" id="ARBA00005964"/>
    </source>
</evidence>
<comment type="similarity">
    <text evidence="1 6">Belongs to the type-B carboxylesterase/lipase family.</text>
</comment>
<keyword evidence="3 6" id="KW-0378">Hydrolase</keyword>